<organism evidence="1 2">
    <name type="scientific">Rhizobium etli (strain CIAT 652)</name>
    <dbReference type="NCBI Taxonomy" id="491916"/>
    <lineage>
        <taxon>Bacteria</taxon>
        <taxon>Pseudomonadati</taxon>
        <taxon>Pseudomonadota</taxon>
        <taxon>Alphaproteobacteria</taxon>
        <taxon>Hyphomicrobiales</taxon>
        <taxon>Rhizobiaceae</taxon>
        <taxon>Rhizobium/Agrobacterium group</taxon>
        <taxon>Rhizobium</taxon>
    </lineage>
</organism>
<evidence type="ECO:0000313" key="2">
    <source>
        <dbReference type="Proteomes" id="UP000008817"/>
    </source>
</evidence>
<protein>
    <submittedName>
        <fullName evidence="1">Uncharacterized protein</fullName>
    </submittedName>
</protein>
<geneLocation type="plasmid" evidence="1 2">
    <name>pB</name>
</geneLocation>
<dbReference type="KEGG" id="rec:RHECIAT_PB0000104"/>
<name>B3Q2B1_RHIE6</name>
<dbReference type="AlphaFoldDB" id="B3Q2B1"/>
<dbReference type="EMBL" id="CP001076">
    <property type="protein sequence ID" value="ACE93817.1"/>
    <property type="molecule type" value="Genomic_DNA"/>
</dbReference>
<gene>
    <name evidence="1" type="ordered locus">RHECIAT_PB0000104</name>
</gene>
<accession>B3Q2B1</accession>
<sequence length="56" mass="6069">MLTEPRQRQLAYAAACYIPGSRAEMSSSTVAMLQRFADVLGQPSIVDVIEDPLAVT</sequence>
<keyword evidence="1" id="KW-0614">Plasmid</keyword>
<dbReference type="HOGENOM" id="CLU_3011115_0_0_5"/>
<proteinExistence type="predicted"/>
<evidence type="ECO:0000313" key="1">
    <source>
        <dbReference type="EMBL" id="ACE93817.1"/>
    </source>
</evidence>
<reference evidence="1 2" key="1">
    <citation type="submission" date="2008-04" db="EMBL/GenBank/DDBJ databases">
        <title>Genome diversity and DNA divergence of Rhizobium etli.</title>
        <authorList>
            <person name="Gonzalez V."/>
            <person name="Acosta J.L."/>
            <person name="Santamaria R.I."/>
            <person name="Bustos P."/>
            <person name="Hernandez-Gonzalez I.L."/>
            <person name="Fernandez J.L."/>
            <person name="Diaz R."/>
            <person name="Flores M."/>
            <person name="Mora J."/>
            <person name="Palacios R."/>
            <person name="Davila G."/>
        </authorList>
    </citation>
    <scope>NUCLEOTIDE SEQUENCE [LARGE SCALE GENOMIC DNA]</scope>
    <source>
        <strain evidence="1 2">CIAT 652</strain>
        <plasmid evidence="2">Plasmid pB</plasmid>
    </source>
</reference>
<dbReference type="Proteomes" id="UP000008817">
    <property type="component" value="Plasmid pB"/>
</dbReference>